<evidence type="ECO:0000313" key="8">
    <source>
        <dbReference type="EMBL" id="BET27023.1"/>
    </source>
</evidence>
<evidence type="ECO:0000313" key="9">
    <source>
        <dbReference type="Proteomes" id="UP001329151"/>
    </source>
</evidence>
<dbReference type="SMART" id="SM00304">
    <property type="entry name" value="HAMP"/>
    <property type="match status" value="13"/>
</dbReference>
<dbReference type="Pfam" id="PF18947">
    <property type="entry name" value="HAMP_2"/>
    <property type="match status" value="12"/>
</dbReference>
<dbReference type="PROSITE" id="PS50111">
    <property type="entry name" value="CHEMOTAXIS_TRANSDUC_2"/>
    <property type="match status" value="1"/>
</dbReference>
<evidence type="ECO:0000256" key="3">
    <source>
        <dbReference type="ARBA" id="ARBA00029447"/>
    </source>
</evidence>
<dbReference type="InterPro" id="IPR004090">
    <property type="entry name" value="Chemotax_Me-accpt_rcpt"/>
</dbReference>
<protein>
    <recommendedName>
        <fullName evidence="10">Methyl-accepting chemotaxis protein</fullName>
    </recommendedName>
</protein>
<dbReference type="SMART" id="SM00283">
    <property type="entry name" value="MA"/>
    <property type="match status" value="1"/>
</dbReference>
<dbReference type="Proteomes" id="UP001329151">
    <property type="component" value="Chromosome"/>
</dbReference>
<dbReference type="KEGG" id="lto:RGQ30_25240"/>
<dbReference type="PANTHER" id="PTHR43531:SF11">
    <property type="entry name" value="METHYL-ACCEPTING CHEMOTAXIS PROTEIN 3"/>
    <property type="match status" value="1"/>
</dbReference>
<keyword evidence="9" id="KW-1185">Reference proteome</keyword>
<feature type="region of interest" description="Disordered" evidence="5">
    <location>
        <begin position="1395"/>
        <end position="1421"/>
    </location>
</feature>
<feature type="domain" description="HAMP" evidence="7">
    <location>
        <begin position="1265"/>
        <end position="1317"/>
    </location>
</feature>
<dbReference type="GO" id="GO:0004888">
    <property type="term" value="F:transmembrane signaling receptor activity"/>
    <property type="evidence" value="ECO:0007669"/>
    <property type="project" value="InterPro"/>
</dbReference>
<feature type="compositionally biased region" description="Low complexity" evidence="5">
    <location>
        <begin position="1395"/>
        <end position="1409"/>
    </location>
</feature>
<comment type="subcellular location">
    <subcellularLocation>
        <location evidence="1">Membrane</location>
    </subcellularLocation>
</comment>
<feature type="domain" description="HAMP" evidence="7">
    <location>
        <begin position="1083"/>
        <end position="1135"/>
    </location>
</feature>
<evidence type="ECO:0000256" key="2">
    <source>
        <dbReference type="ARBA" id="ARBA00022500"/>
    </source>
</evidence>
<comment type="similarity">
    <text evidence="3">Belongs to the methyl-accepting chemotaxis (MCP) protein family.</text>
</comment>
<name>A0AA86J237_9BURK</name>
<evidence type="ECO:0000259" key="7">
    <source>
        <dbReference type="PROSITE" id="PS50885"/>
    </source>
</evidence>
<keyword evidence="4" id="KW-0807">Transducer</keyword>
<dbReference type="EMBL" id="AP028947">
    <property type="protein sequence ID" value="BET27023.1"/>
    <property type="molecule type" value="Genomic_DNA"/>
</dbReference>
<sequence>MGFFRTSASSSDYSRLKGALLALSKGDEKGFESASAAYSEAESELASLVRSSIGVVQARHQAELGKASHVIDKLLSGTGGWEEGCPKALLPVIQRVADQLSALKAKELALNLVDSKIMIADNDRVLNYCNHSANKMLKESQSELNKRLGNFRLEDLMGGSIDRYHKDPEQTAQILRQMTGTKEVALRFGSKDFRLRVQALTAQAGEKLGFMAEWVDITEEKLVMQEVSDLVDSIQKGVLNKRIDLEGKVGLLQNLGSNINSALDAVVGPLNVAANYVDRISKGDIPEKITDNYNGDFNTIKNNLNTCIDVVNNLVADANMLVNAAVEGRLETRADASKHQGDFQKIVQGVNETLDAVIGPLNVAAHYVDRISKGDIPEKITDNYNGDFNTIKNNLNTCIDVVNNLVADADMLSKAAVEGRLETRADASKHQGDFQKIVQGVNETLDAVIGPLNVAANYVDRISKGDIPEKITDNYNGDFNTIKNNLNTCIAVVNNLVADADMLVNAAVEGRLETRADATKHQGDFRKIVQGVNETLNAVIGPLNVAANYVDRISKGDIPEKITDNYNGDFNTIKNNLNTCIDVVNNLVADANMLSNAAVEGLLETRADATKHQGDFRKIVQGVNETLDAVIGPLNVAANYVDRISKGDIPDKITDNYNGDFNTIKNNLNTCIDVVNNLVADANMLSNAAVEGRLETRADATKHQGDFRKIVQGVNETLDAVIGPLNVAATYVDRISKGDIPEKITDNYNGDFNTIKNNLNRAIDAVNKMTADANLLSKAAVDGLLSTRADATQHEGDFRKIVQGVNETLDAVIGPLNVAANYVDRISKGDIPEKITDNYNGDFNTIKNNLNTCIDVVNDLVADANMLSNAAVEGRLETRADATKHQGDFRKIVQGVNETLDAVIGPLNVAANYVDRISKGDIPEKITDNYNGDFNTIKNNLNTCIAVVNNLVADADMLVNAAVEGRLETRADATKHQGDFRKIVQGVNETLDAVIGPLNVAANYVDRISKGDIPEKITDNYNGDFNNIKNNLNTCIAVVNNLVADANMLSNAAVEGRLETRADASKHQGDFRKIVQGVNQTLDAVIGPLNVAANYVDRISKGDIPEKITDNYNGDFNTIKNNLNRAIDAVNKMIADARLLSKAAVDGLLSTRADATQHEGDFRKIVQGVNETLDAVIGPLNVAANYVDRISKGDIPEKITDNYNGDFNTIKNNLNTCIDVVNNLVADANMLANAAVEGRLETRADASRHQGDFRRIVIGVNETLDAVIAPIDEVKRVMAAVSKADLSQKIDTLYRGDFDELKVAVNRSVESLSSAMSEVRNVMDAAANGDLSKKVEGAYTGEFDVLKKAVNNTVTRLADTIDQVRAVTSTLANAADQVSSTSLSLSQASSEQAASVEESSASVEEMTASIQSNAQSAGETREMALKVSEKANNGGVAVSETLSAMEQIASEISIIDDIAYKTNLLALNAAIEAARAGDHGKGFAVVAAEVRKLAERSQQAAQEISKLAQNSVKKAQHAGNLLDEIVPSIERTATLVSEIATASGQQSLGAGQINEAMSQLSQLTQQNAGMSEELAATAESLTGESNNLRQLIDFFKTSEGHAVHSPKAVSGRKRETKSLVSAFDGDFEKF</sequence>
<keyword evidence="2" id="KW-0145">Chemotaxis</keyword>
<evidence type="ECO:0000256" key="4">
    <source>
        <dbReference type="PROSITE-ProRule" id="PRU00284"/>
    </source>
</evidence>
<reference evidence="8 9" key="1">
    <citation type="submission" date="2023-10" db="EMBL/GenBank/DDBJ databases">
        <title>Complete Genome Sequence of Limnobacter thiooxidans CS-K2T, Isolated from freshwater lake sediments in Bavaria, Germany.</title>
        <authorList>
            <person name="Naruki M."/>
            <person name="Watanabe A."/>
            <person name="Warashina T."/>
            <person name="Morita T."/>
            <person name="Arakawa K."/>
        </authorList>
    </citation>
    <scope>NUCLEOTIDE SEQUENCE [LARGE SCALE GENOMIC DNA]</scope>
    <source>
        <strain evidence="8 9">CS-K2</strain>
    </source>
</reference>
<dbReference type="PANTHER" id="PTHR43531">
    <property type="entry name" value="PROTEIN ICFG"/>
    <property type="match status" value="1"/>
</dbReference>
<feature type="domain" description="HAMP" evidence="7">
    <location>
        <begin position="719"/>
        <end position="771"/>
    </location>
</feature>
<dbReference type="Gene3D" id="3.30.450.20">
    <property type="entry name" value="PAS domain"/>
    <property type="match status" value="1"/>
</dbReference>
<organism evidence="8 9">
    <name type="scientific">Limnobacter thiooxidans</name>
    <dbReference type="NCBI Taxonomy" id="131080"/>
    <lineage>
        <taxon>Bacteria</taxon>
        <taxon>Pseudomonadati</taxon>
        <taxon>Pseudomonadota</taxon>
        <taxon>Betaproteobacteria</taxon>
        <taxon>Burkholderiales</taxon>
        <taxon>Burkholderiaceae</taxon>
        <taxon>Limnobacter</taxon>
    </lineage>
</organism>
<dbReference type="Pfam" id="PF00672">
    <property type="entry name" value="HAMP"/>
    <property type="match status" value="1"/>
</dbReference>
<proteinExistence type="inferred from homology"/>
<dbReference type="Gene3D" id="1.20.120.1530">
    <property type="match status" value="6"/>
</dbReference>
<evidence type="ECO:0000256" key="1">
    <source>
        <dbReference type="ARBA" id="ARBA00004370"/>
    </source>
</evidence>
<accession>A0AA86J237</accession>
<dbReference type="SUPFAM" id="SSF58104">
    <property type="entry name" value="Methyl-accepting chemotaxis protein (MCP) signaling domain"/>
    <property type="match status" value="1"/>
</dbReference>
<dbReference type="PRINTS" id="PR00260">
    <property type="entry name" value="CHEMTRNSDUCR"/>
</dbReference>
<dbReference type="InterPro" id="IPR003660">
    <property type="entry name" value="HAMP_dom"/>
</dbReference>
<dbReference type="PROSITE" id="PS50885">
    <property type="entry name" value="HAMP"/>
    <property type="match status" value="4"/>
</dbReference>
<dbReference type="GO" id="GO:0007165">
    <property type="term" value="P:signal transduction"/>
    <property type="evidence" value="ECO:0007669"/>
    <property type="project" value="UniProtKB-KW"/>
</dbReference>
<evidence type="ECO:0000259" key="6">
    <source>
        <dbReference type="PROSITE" id="PS50111"/>
    </source>
</evidence>
<dbReference type="InterPro" id="IPR004089">
    <property type="entry name" value="MCPsignal_dom"/>
</dbReference>
<dbReference type="InterPro" id="IPR051310">
    <property type="entry name" value="MCP_chemotaxis"/>
</dbReference>
<dbReference type="GO" id="GO:0005886">
    <property type="term" value="C:plasma membrane"/>
    <property type="evidence" value="ECO:0007669"/>
    <property type="project" value="TreeGrafter"/>
</dbReference>
<evidence type="ECO:0008006" key="10">
    <source>
        <dbReference type="Google" id="ProtNLM"/>
    </source>
</evidence>
<dbReference type="Pfam" id="PF00015">
    <property type="entry name" value="MCPsignal"/>
    <property type="match status" value="1"/>
</dbReference>
<evidence type="ECO:0000256" key="5">
    <source>
        <dbReference type="SAM" id="MobiDB-lite"/>
    </source>
</evidence>
<dbReference type="Gene3D" id="1.10.287.950">
    <property type="entry name" value="Methyl-accepting chemotaxis protein"/>
    <property type="match status" value="1"/>
</dbReference>
<feature type="domain" description="HAMP" evidence="7">
    <location>
        <begin position="1318"/>
        <end position="1362"/>
    </location>
</feature>
<dbReference type="GO" id="GO:0006935">
    <property type="term" value="P:chemotaxis"/>
    <property type="evidence" value="ECO:0007669"/>
    <property type="project" value="InterPro"/>
</dbReference>
<gene>
    <name evidence="8" type="ORF">RGQ30_25240</name>
</gene>
<dbReference type="FunFam" id="1.10.287.950:FF:000001">
    <property type="entry name" value="Methyl-accepting chemotaxis sensory transducer"/>
    <property type="match status" value="1"/>
</dbReference>
<feature type="domain" description="Methyl-accepting transducer" evidence="6">
    <location>
        <begin position="1367"/>
        <end position="1582"/>
    </location>
</feature>
<dbReference type="CDD" id="cd11386">
    <property type="entry name" value="MCP_signal"/>
    <property type="match status" value="1"/>
</dbReference>